<name>A0A0E9R893_ANGAN</name>
<reference evidence="1" key="2">
    <citation type="journal article" date="2015" name="Fish Shellfish Immunol.">
        <title>Early steps in the European eel (Anguilla anguilla)-Vibrio vulnificus interaction in the gills: Role of the RtxA13 toxin.</title>
        <authorList>
            <person name="Callol A."/>
            <person name="Pajuelo D."/>
            <person name="Ebbesson L."/>
            <person name="Teles M."/>
            <person name="MacKenzie S."/>
            <person name="Amaro C."/>
        </authorList>
    </citation>
    <scope>NUCLEOTIDE SEQUENCE</scope>
</reference>
<reference evidence="1" key="1">
    <citation type="submission" date="2014-11" db="EMBL/GenBank/DDBJ databases">
        <authorList>
            <person name="Amaro Gonzalez C."/>
        </authorList>
    </citation>
    <scope>NUCLEOTIDE SEQUENCE</scope>
</reference>
<sequence length="25" mass="2890">MVFFVIVFEVQKMCADVYSFKNCAA</sequence>
<dbReference type="AlphaFoldDB" id="A0A0E9R893"/>
<proteinExistence type="predicted"/>
<accession>A0A0E9R893</accession>
<organism evidence="1">
    <name type="scientific">Anguilla anguilla</name>
    <name type="common">European freshwater eel</name>
    <name type="synonym">Muraena anguilla</name>
    <dbReference type="NCBI Taxonomy" id="7936"/>
    <lineage>
        <taxon>Eukaryota</taxon>
        <taxon>Metazoa</taxon>
        <taxon>Chordata</taxon>
        <taxon>Craniata</taxon>
        <taxon>Vertebrata</taxon>
        <taxon>Euteleostomi</taxon>
        <taxon>Actinopterygii</taxon>
        <taxon>Neopterygii</taxon>
        <taxon>Teleostei</taxon>
        <taxon>Anguilliformes</taxon>
        <taxon>Anguillidae</taxon>
        <taxon>Anguilla</taxon>
    </lineage>
</organism>
<protein>
    <submittedName>
        <fullName evidence="1">Uncharacterized protein</fullName>
    </submittedName>
</protein>
<dbReference type="EMBL" id="GBXM01084014">
    <property type="protein sequence ID" value="JAH24563.1"/>
    <property type="molecule type" value="Transcribed_RNA"/>
</dbReference>
<evidence type="ECO:0000313" key="1">
    <source>
        <dbReference type="EMBL" id="JAH24563.1"/>
    </source>
</evidence>